<evidence type="ECO:0000259" key="2">
    <source>
        <dbReference type="PROSITE" id="PS50144"/>
    </source>
</evidence>
<accession>A0A914H9B1</accession>
<dbReference type="InterPro" id="IPR002083">
    <property type="entry name" value="MATH/TRAF_dom"/>
</dbReference>
<dbReference type="Proteomes" id="UP000887572">
    <property type="component" value="Unplaced"/>
</dbReference>
<dbReference type="Gene3D" id="3.30.710.10">
    <property type="entry name" value="Potassium Channel Kv1.1, Chain A"/>
    <property type="match status" value="1"/>
</dbReference>
<dbReference type="SMART" id="SM00225">
    <property type="entry name" value="BTB"/>
    <property type="match status" value="1"/>
</dbReference>
<dbReference type="InterPro" id="IPR000210">
    <property type="entry name" value="BTB/POZ_dom"/>
</dbReference>
<dbReference type="PROSITE" id="PS50144">
    <property type="entry name" value="MATH"/>
    <property type="match status" value="1"/>
</dbReference>
<dbReference type="Gene3D" id="2.60.210.10">
    <property type="entry name" value="Apoptosis, Tumor Necrosis Factor Receptor Associated Protein 2, Chain A"/>
    <property type="match status" value="1"/>
</dbReference>
<sequence>MGATLLKERATLLQGKYPSTGDEKELLPAHKALLGTASDVLPPPSPLGRVPDVEVSAFKAMLSFIYADDLRGLNGGNAIAVLYAEIDGPEERMVSKTIPLLLHGRFEFPFPDFVTKLLPAHTQILMAASDVFEAMFRFDAENAKAAAAAGTAFSEEIKPVEVPDVALGAFKTMLSFIYADDLSGLNGDNAMAVLYAAKKYDLAELIKACVDFPIRELRNVFVTFDQARFLDEKLFVCREIAIWIAALKWADEKCRQNGKECSAENRRAMLGPALFKIRFPLVPKEDFSKEIVPCGVLTDAELLSVYLYHCHPDRAVPEQYPLQFPTKRRVAIKSAGDDPYKAKGKIVLKIEKVSEFARADEYSRRLSEAVYIRGLPWTILSTSRSNSYHKCLSFYIQCNAEDNDANWSCAGSVTLRIVLQKTGKQDLTRTKNINIFNAMNNSLGYVHYKSFKKLMDPKNGWYDEENDSVILTAEVNADEPIGVD</sequence>
<dbReference type="Pfam" id="PF22486">
    <property type="entry name" value="MATH_2"/>
    <property type="match status" value="1"/>
</dbReference>
<dbReference type="GO" id="GO:0005829">
    <property type="term" value="C:cytosol"/>
    <property type="evidence" value="ECO:0007669"/>
    <property type="project" value="TreeGrafter"/>
</dbReference>
<dbReference type="Pfam" id="PF00651">
    <property type="entry name" value="BTB"/>
    <property type="match status" value="1"/>
</dbReference>
<dbReference type="WBParaSite" id="Gr19_v10_g15401.t2">
    <property type="protein sequence ID" value="Gr19_v10_g15401.t2"/>
    <property type="gene ID" value="Gr19_v10_g15401"/>
</dbReference>
<dbReference type="PANTHER" id="PTHR45774:SF3">
    <property type="entry name" value="BTB (POZ) DOMAIN-CONTAINING 2B-RELATED"/>
    <property type="match status" value="1"/>
</dbReference>
<name>A0A914H9B1_GLORO</name>
<feature type="domain" description="BTB" evidence="1">
    <location>
        <begin position="96"/>
        <end position="183"/>
    </location>
</feature>
<dbReference type="GO" id="GO:0022008">
    <property type="term" value="P:neurogenesis"/>
    <property type="evidence" value="ECO:0007669"/>
    <property type="project" value="TreeGrafter"/>
</dbReference>
<keyword evidence="3" id="KW-1185">Reference proteome</keyword>
<protein>
    <submittedName>
        <fullName evidence="4">BTB domain-containing protein</fullName>
    </submittedName>
</protein>
<dbReference type="PROSITE" id="PS50097">
    <property type="entry name" value="BTB"/>
    <property type="match status" value="1"/>
</dbReference>
<evidence type="ECO:0000313" key="3">
    <source>
        <dbReference type="Proteomes" id="UP000887572"/>
    </source>
</evidence>
<dbReference type="PANTHER" id="PTHR45774">
    <property type="entry name" value="BTB/POZ DOMAIN-CONTAINING"/>
    <property type="match status" value="1"/>
</dbReference>
<feature type="domain" description="MATH" evidence="2">
    <location>
        <begin position="343"/>
        <end position="475"/>
    </location>
</feature>
<dbReference type="AlphaFoldDB" id="A0A914H9B1"/>
<proteinExistence type="predicted"/>
<dbReference type="InterPro" id="IPR011333">
    <property type="entry name" value="SKP1/BTB/POZ_sf"/>
</dbReference>
<organism evidence="3 4">
    <name type="scientific">Globodera rostochiensis</name>
    <name type="common">Golden nematode worm</name>
    <name type="synonym">Heterodera rostochiensis</name>
    <dbReference type="NCBI Taxonomy" id="31243"/>
    <lineage>
        <taxon>Eukaryota</taxon>
        <taxon>Metazoa</taxon>
        <taxon>Ecdysozoa</taxon>
        <taxon>Nematoda</taxon>
        <taxon>Chromadorea</taxon>
        <taxon>Rhabditida</taxon>
        <taxon>Tylenchina</taxon>
        <taxon>Tylenchomorpha</taxon>
        <taxon>Tylenchoidea</taxon>
        <taxon>Heteroderidae</taxon>
        <taxon>Heteroderinae</taxon>
        <taxon>Globodera</taxon>
    </lineage>
</organism>
<evidence type="ECO:0000313" key="4">
    <source>
        <dbReference type="WBParaSite" id="Gr19_v10_g15401.t2"/>
    </source>
</evidence>
<dbReference type="SUPFAM" id="SSF49599">
    <property type="entry name" value="TRAF domain-like"/>
    <property type="match status" value="1"/>
</dbReference>
<dbReference type="SUPFAM" id="SSF54695">
    <property type="entry name" value="POZ domain"/>
    <property type="match status" value="1"/>
</dbReference>
<dbReference type="InterPro" id="IPR008974">
    <property type="entry name" value="TRAF-like"/>
</dbReference>
<evidence type="ECO:0000259" key="1">
    <source>
        <dbReference type="PROSITE" id="PS50097"/>
    </source>
</evidence>
<reference evidence="4" key="1">
    <citation type="submission" date="2022-11" db="UniProtKB">
        <authorList>
            <consortium name="WormBaseParasite"/>
        </authorList>
    </citation>
    <scope>IDENTIFICATION</scope>
</reference>
<dbReference type="SMART" id="SM00061">
    <property type="entry name" value="MATH"/>
    <property type="match status" value="1"/>
</dbReference>